<dbReference type="KEGG" id="wna:KA717_00295"/>
<organism evidence="3">
    <name type="scientific">Woronichinia naegeliana WA131</name>
    <dbReference type="NCBI Taxonomy" id="2824559"/>
    <lineage>
        <taxon>Bacteria</taxon>
        <taxon>Bacillati</taxon>
        <taxon>Cyanobacteriota</taxon>
        <taxon>Cyanophyceae</taxon>
        <taxon>Synechococcales</taxon>
        <taxon>Coelosphaeriaceae</taxon>
        <taxon>Woronichinia</taxon>
    </lineage>
</organism>
<dbReference type="SMART" id="SM00507">
    <property type="entry name" value="HNHc"/>
    <property type="match status" value="1"/>
</dbReference>
<dbReference type="InterPro" id="IPR002711">
    <property type="entry name" value="HNH"/>
</dbReference>
<protein>
    <submittedName>
        <fullName evidence="3">HNH endonuclease</fullName>
    </submittedName>
</protein>
<keyword evidence="3" id="KW-0378">Hydrolase</keyword>
<gene>
    <name evidence="3" type="ORF">KA717_00295</name>
</gene>
<dbReference type="CDD" id="cd00085">
    <property type="entry name" value="HNHc"/>
    <property type="match status" value="1"/>
</dbReference>
<name>A0A977PWG3_9CYAN</name>
<feature type="domain" description="HNH nuclease" evidence="2">
    <location>
        <begin position="60"/>
        <end position="114"/>
    </location>
</feature>
<dbReference type="GO" id="GO:0008270">
    <property type="term" value="F:zinc ion binding"/>
    <property type="evidence" value="ECO:0007669"/>
    <property type="project" value="InterPro"/>
</dbReference>
<feature type="coiled-coil region" evidence="1">
    <location>
        <begin position="13"/>
        <end position="40"/>
    </location>
</feature>
<keyword evidence="3" id="KW-0540">Nuclease</keyword>
<dbReference type="Gene3D" id="1.10.30.50">
    <property type="match status" value="1"/>
</dbReference>
<dbReference type="InterPro" id="IPR003615">
    <property type="entry name" value="HNH_nuc"/>
</dbReference>
<accession>A0A977PWG3</accession>
<evidence type="ECO:0000259" key="2">
    <source>
        <dbReference type="SMART" id="SM00507"/>
    </source>
</evidence>
<evidence type="ECO:0000256" key="1">
    <source>
        <dbReference type="SAM" id="Coils"/>
    </source>
</evidence>
<dbReference type="GO" id="GO:0004519">
    <property type="term" value="F:endonuclease activity"/>
    <property type="evidence" value="ECO:0007669"/>
    <property type="project" value="UniProtKB-KW"/>
</dbReference>
<dbReference type="Pfam" id="PF01844">
    <property type="entry name" value="HNH"/>
    <property type="match status" value="1"/>
</dbReference>
<dbReference type="Proteomes" id="UP001065613">
    <property type="component" value="Chromosome"/>
</dbReference>
<dbReference type="GO" id="GO:0003676">
    <property type="term" value="F:nucleic acid binding"/>
    <property type="evidence" value="ECO:0007669"/>
    <property type="project" value="InterPro"/>
</dbReference>
<sequence>MNNNSVDNFQELFEKYKKSKKELHRSLTRLDERAASINKRYEARNIFNSWRDSIAGKEWKQRQYEWQQGKCSDCSFVAHSVEYLEIDHIKPISTNPELAVDTTNLRLVCSPCNRKKGNKDK</sequence>
<dbReference type="AlphaFoldDB" id="A0A977PWG3"/>
<proteinExistence type="predicted"/>
<keyword evidence="3" id="KW-0255">Endonuclease</keyword>
<dbReference type="EMBL" id="CP073041">
    <property type="protein sequence ID" value="UXE61497.1"/>
    <property type="molecule type" value="Genomic_DNA"/>
</dbReference>
<keyword evidence="1" id="KW-0175">Coiled coil</keyword>
<evidence type="ECO:0000313" key="3">
    <source>
        <dbReference type="EMBL" id="UXE61497.1"/>
    </source>
</evidence>
<reference evidence="3" key="1">
    <citation type="submission" date="2021-04" db="EMBL/GenBank/DDBJ databases">
        <title>Genome sequence of Woronichinia naegeliana from Washington state freshwater lake bloom.</title>
        <authorList>
            <person name="Dreher T.W."/>
        </authorList>
    </citation>
    <scope>NUCLEOTIDE SEQUENCE</scope>
    <source>
        <strain evidence="3">WA131</strain>
    </source>
</reference>